<dbReference type="PANTHER" id="PTHR46438">
    <property type="entry name" value="ALPHA/BETA-HYDROLASES SUPERFAMILY PROTEIN"/>
    <property type="match status" value="1"/>
</dbReference>
<sequence length="318" mass="36110">MALNSSASSSPKTDNGQTSLHKEELYTWHNYRCAYEVYTPTDDSAKTKTPLLLVHPIGVGLSRFFWHRFCQEWLNTGNGHLIYNPDLLGCGESEMPPVAYYPIDWADQLHYFLTTVVKKPVILLVQGALLAVALTLIQKQTEPNYIQGLVLSAPPSWSLMTAETKYWQQRVAWNLLESPLGSAFFRYARRRQFLQKFSENKLFAESSTVDNEWLDNLQKGAINPASRYAVFSFLAGFWRQNYQQAIANTSQPTLVVVGEQASSISKVGKSETPEDRLAQYIKHLPQGEGRKIPGRNVLPYESTYEFVKVVADAISWFE</sequence>
<reference evidence="3" key="1">
    <citation type="submission" date="2016-10" db="EMBL/GenBank/DDBJ databases">
        <title>Comparative genomics uncovers the prolific and rare metabolic potential of the cyanobacterial genus Moorea.</title>
        <authorList>
            <person name="Leao T."/>
            <person name="Castelao G."/>
            <person name="Korobeynikov A."/>
            <person name="Monroe E.A."/>
            <person name="Podell S."/>
            <person name="Glukhov E."/>
            <person name="Allen E."/>
            <person name="Gerwick W.H."/>
            <person name="Gerwick L."/>
        </authorList>
    </citation>
    <scope>NUCLEOTIDE SEQUENCE [LARGE SCALE GENOMIC DNA]</scope>
    <source>
        <strain evidence="3">PAL-8-15-08-1</strain>
    </source>
</reference>
<name>A0A1D8TS11_9CYAN</name>
<dbReference type="Pfam" id="PF12697">
    <property type="entry name" value="Abhydrolase_6"/>
    <property type="match status" value="1"/>
</dbReference>
<protein>
    <submittedName>
        <fullName evidence="2">Alpha/beta hydrolase</fullName>
    </submittedName>
</protein>
<proteinExistence type="predicted"/>
<dbReference type="Proteomes" id="UP000177870">
    <property type="component" value="Chromosome"/>
</dbReference>
<dbReference type="GO" id="GO:0016787">
    <property type="term" value="F:hydrolase activity"/>
    <property type="evidence" value="ECO:0007669"/>
    <property type="project" value="UniProtKB-KW"/>
</dbReference>
<dbReference type="InterPro" id="IPR000073">
    <property type="entry name" value="AB_hydrolase_1"/>
</dbReference>
<evidence type="ECO:0000313" key="2">
    <source>
        <dbReference type="EMBL" id="AOX00428.1"/>
    </source>
</evidence>
<evidence type="ECO:0000313" key="3">
    <source>
        <dbReference type="Proteomes" id="UP000177870"/>
    </source>
</evidence>
<keyword evidence="2" id="KW-0378">Hydrolase</keyword>
<dbReference type="AlphaFoldDB" id="A0A1D8TS11"/>
<accession>A0A1D8TS11</accession>
<dbReference type="InterPro" id="IPR029058">
    <property type="entry name" value="AB_hydrolase_fold"/>
</dbReference>
<dbReference type="Gene3D" id="3.40.50.1820">
    <property type="entry name" value="alpha/beta hydrolase"/>
    <property type="match status" value="1"/>
</dbReference>
<feature type="domain" description="AB hydrolase-1" evidence="1">
    <location>
        <begin position="51"/>
        <end position="301"/>
    </location>
</feature>
<gene>
    <name evidence="2" type="ORF">BJP34_14040</name>
</gene>
<dbReference type="PANTHER" id="PTHR46438:SF2">
    <property type="entry name" value="ALPHA_BETA-HYDROLASES SUPERFAMILY PROTEIN"/>
    <property type="match status" value="1"/>
</dbReference>
<dbReference type="STRING" id="1458985.BJP34_14040"/>
<organism evidence="2 3">
    <name type="scientific">Moorena producens PAL-8-15-08-1</name>
    <dbReference type="NCBI Taxonomy" id="1458985"/>
    <lineage>
        <taxon>Bacteria</taxon>
        <taxon>Bacillati</taxon>
        <taxon>Cyanobacteriota</taxon>
        <taxon>Cyanophyceae</taxon>
        <taxon>Coleofasciculales</taxon>
        <taxon>Coleofasciculaceae</taxon>
        <taxon>Moorena</taxon>
    </lineage>
</organism>
<dbReference type="RefSeq" id="WP_070392889.1">
    <property type="nucleotide sequence ID" value="NZ_CP017599.1"/>
</dbReference>
<dbReference type="OrthoDB" id="505769at2"/>
<dbReference type="KEGG" id="mpro:BJP34_14040"/>
<dbReference type="EMBL" id="CP017599">
    <property type="protein sequence ID" value="AOX00428.1"/>
    <property type="molecule type" value="Genomic_DNA"/>
</dbReference>
<evidence type="ECO:0000259" key="1">
    <source>
        <dbReference type="Pfam" id="PF12697"/>
    </source>
</evidence>
<dbReference type="SUPFAM" id="SSF53474">
    <property type="entry name" value="alpha/beta-Hydrolases"/>
    <property type="match status" value="1"/>
</dbReference>